<keyword evidence="1" id="KW-0175">Coiled coil</keyword>
<dbReference type="OrthoDB" id="9892899at2"/>
<reference evidence="3 4" key="1">
    <citation type="submission" date="2019-07" db="EMBL/GenBank/DDBJ databases">
        <title>Whole genome shotgun sequence of Cellulomonas soli NBRC 109434.</title>
        <authorList>
            <person name="Hosoyama A."/>
            <person name="Uohara A."/>
            <person name="Ohji S."/>
            <person name="Ichikawa N."/>
        </authorList>
    </citation>
    <scope>NUCLEOTIDE SEQUENCE [LARGE SCALE GENOMIC DNA]</scope>
    <source>
        <strain evidence="3 4">NBRC 109434</strain>
    </source>
</reference>
<evidence type="ECO:0000256" key="1">
    <source>
        <dbReference type="SAM" id="Coils"/>
    </source>
</evidence>
<dbReference type="AlphaFoldDB" id="A0A512P9E2"/>
<dbReference type="RefSeq" id="WP_146951605.1">
    <property type="nucleotide sequence ID" value="NZ_BAABBJ010000015.1"/>
</dbReference>
<evidence type="ECO:0000313" key="4">
    <source>
        <dbReference type="Proteomes" id="UP000321798"/>
    </source>
</evidence>
<evidence type="ECO:0000313" key="3">
    <source>
        <dbReference type="EMBL" id="GEP67821.1"/>
    </source>
</evidence>
<name>A0A512P9E2_9CELL</name>
<proteinExistence type="predicted"/>
<gene>
    <name evidence="3" type="ORF">CSO01_05360</name>
</gene>
<protein>
    <submittedName>
        <fullName evidence="3">Uncharacterized protein</fullName>
    </submittedName>
</protein>
<feature type="coiled-coil region" evidence="1">
    <location>
        <begin position="110"/>
        <end position="159"/>
    </location>
</feature>
<dbReference type="Proteomes" id="UP000321798">
    <property type="component" value="Unassembled WGS sequence"/>
</dbReference>
<feature type="transmembrane region" description="Helical" evidence="2">
    <location>
        <begin position="167"/>
        <end position="185"/>
    </location>
</feature>
<comment type="caution">
    <text evidence="3">The sequence shown here is derived from an EMBL/GenBank/DDBJ whole genome shotgun (WGS) entry which is preliminary data.</text>
</comment>
<keyword evidence="2" id="KW-0812">Transmembrane</keyword>
<dbReference type="EMBL" id="BKAL01000002">
    <property type="protein sequence ID" value="GEP67821.1"/>
    <property type="molecule type" value="Genomic_DNA"/>
</dbReference>
<feature type="transmembrane region" description="Helical" evidence="2">
    <location>
        <begin position="191"/>
        <end position="211"/>
    </location>
</feature>
<sequence>MTGSAQQVEDITRWLGLAIAVVGALLASPEATAHTWGQFRTWLRTSANRVRGQLARVLPFLRRSAHVHISSVMGVVDGVTATLTAEGRGLAGWRDDVTVGAKLAILDERTKAMDRELGQLQADLKRVERRAEARLSETADALRRDIADVRAEVGALRGETVRTDASALPLIVLGVVLSGIAADAAAFQLWFWLLVLVGAAVAAAALASRIVREWRRRAQPS</sequence>
<evidence type="ECO:0000256" key="2">
    <source>
        <dbReference type="SAM" id="Phobius"/>
    </source>
</evidence>
<keyword evidence="4" id="KW-1185">Reference proteome</keyword>
<organism evidence="3 4">
    <name type="scientific">Cellulomonas soli</name>
    <dbReference type="NCBI Taxonomy" id="931535"/>
    <lineage>
        <taxon>Bacteria</taxon>
        <taxon>Bacillati</taxon>
        <taxon>Actinomycetota</taxon>
        <taxon>Actinomycetes</taxon>
        <taxon>Micrococcales</taxon>
        <taxon>Cellulomonadaceae</taxon>
        <taxon>Cellulomonas</taxon>
    </lineage>
</organism>
<keyword evidence="2" id="KW-0472">Membrane</keyword>
<accession>A0A512P9E2</accession>
<keyword evidence="2" id="KW-1133">Transmembrane helix</keyword>